<dbReference type="AlphaFoldDB" id="A0A645BCU9"/>
<sequence>MARLSVPSSGQKRLPNEPARVFSELVGLIAFLLSLDHPEDPTDLVVTFEAEDTHAVEDCL</sequence>
<comment type="caution">
    <text evidence="1">The sequence shown here is derived from an EMBL/GenBank/DDBJ whole genome shotgun (WGS) entry which is preliminary data.</text>
</comment>
<organism evidence="1">
    <name type="scientific">bioreactor metagenome</name>
    <dbReference type="NCBI Taxonomy" id="1076179"/>
    <lineage>
        <taxon>unclassified sequences</taxon>
        <taxon>metagenomes</taxon>
        <taxon>ecological metagenomes</taxon>
    </lineage>
</organism>
<reference evidence="1" key="1">
    <citation type="submission" date="2019-08" db="EMBL/GenBank/DDBJ databases">
        <authorList>
            <person name="Kucharzyk K."/>
            <person name="Murdoch R.W."/>
            <person name="Higgins S."/>
            <person name="Loffler F."/>
        </authorList>
    </citation>
    <scope>NUCLEOTIDE SEQUENCE</scope>
</reference>
<protein>
    <submittedName>
        <fullName evidence="1">Uncharacterized protein</fullName>
    </submittedName>
</protein>
<name>A0A645BCU9_9ZZZZ</name>
<gene>
    <name evidence="1" type="ORF">SDC9_110027</name>
</gene>
<accession>A0A645BCU9</accession>
<evidence type="ECO:0000313" key="1">
    <source>
        <dbReference type="EMBL" id="MPM63147.1"/>
    </source>
</evidence>
<proteinExistence type="predicted"/>
<dbReference type="EMBL" id="VSSQ01019246">
    <property type="protein sequence ID" value="MPM63147.1"/>
    <property type="molecule type" value="Genomic_DNA"/>
</dbReference>